<dbReference type="STRING" id="1903952.BIT28_15330"/>
<evidence type="ECO:0000313" key="4">
    <source>
        <dbReference type="Proteomes" id="UP000186905"/>
    </source>
</evidence>
<comment type="caution">
    <text evidence="3">The sequence shown here is derived from an EMBL/GenBank/DDBJ whole genome shotgun (WGS) entry which is preliminary data.</text>
</comment>
<dbReference type="EMBL" id="MJIL01000096">
    <property type="protein sequence ID" value="OLQ70786.1"/>
    <property type="molecule type" value="Genomic_DNA"/>
</dbReference>
<organism evidence="3 4">
    <name type="scientific">Photobacterium proteolyticum</name>
    <dbReference type="NCBI Taxonomy" id="1903952"/>
    <lineage>
        <taxon>Bacteria</taxon>
        <taxon>Pseudomonadati</taxon>
        <taxon>Pseudomonadota</taxon>
        <taxon>Gammaproteobacteria</taxon>
        <taxon>Vibrionales</taxon>
        <taxon>Vibrionaceae</taxon>
        <taxon>Photobacterium</taxon>
    </lineage>
</organism>
<accession>A0A1Q9G8V7</accession>
<keyword evidence="4" id="KW-1185">Reference proteome</keyword>
<protein>
    <submittedName>
        <fullName evidence="3">Uncharacterized protein</fullName>
    </submittedName>
</protein>
<reference evidence="3 4" key="1">
    <citation type="submission" date="2016-09" db="EMBL/GenBank/DDBJ databases">
        <title>Photobacterium proteolyticum sp. nov. a protease producing bacterium isolated from ocean sediments of Laizhou Bay.</title>
        <authorList>
            <person name="Li Y."/>
        </authorList>
    </citation>
    <scope>NUCLEOTIDE SEQUENCE [LARGE SCALE GENOMIC DNA]</scope>
    <source>
        <strain evidence="3 4">13-12</strain>
    </source>
</reference>
<feature type="compositionally biased region" description="Low complexity" evidence="1">
    <location>
        <begin position="31"/>
        <end position="41"/>
    </location>
</feature>
<evidence type="ECO:0000256" key="1">
    <source>
        <dbReference type="SAM" id="MobiDB-lite"/>
    </source>
</evidence>
<gene>
    <name evidence="3" type="ORF">BIT28_15330</name>
</gene>
<sequence>MRKTNIALLVAVVSSPLALANDHDPYDYGHDPYGGSSYDSGYDSDHDGNDKTITDSFNTDVEKNLTVTLEKDVSIKDSYNDDSDYMLLYDVNNKDIYKFTDNSDYDNSKDITIDIEENYYMATSYLDGAVTYSEVTYGGACCDGHGYYGDGYGDPAQHTLNVTQSNTMQDAFTGASGINIAGQNAGNNSLVQQSASTNAMLTSQ</sequence>
<dbReference type="Proteomes" id="UP000186905">
    <property type="component" value="Unassembled WGS sequence"/>
</dbReference>
<dbReference type="RefSeq" id="WP_075767706.1">
    <property type="nucleotide sequence ID" value="NZ_MJIL01000096.1"/>
</dbReference>
<proteinExistence type="predicted"/>
<dbReference type="AlphaFoldDB" id="A0A1Q9G8V7"/>
<feature type="signal peptide" evidence="2">
    <location>
        <begin position="1"/>
        <end position="20"/>
    </location>
</feature>
<dbReference type="OrthoDB" id="5826906at2"/>
<name>A0A1Q9G8V7_9GAMM</name>
<feature type="chain" id="PRO_5012728831" evidence="2">
    <location>
        <begin position="21"/>
        <end position="204"/>
    </location>
</feature>
<evidence type="ECO:0000256" key="2">
    <source>
        <dbReference type="SAM" id="SignalP"/>
    </source>
</evidence>
<feature type="region of interest" description="Disordered" evidence="1">
    <location>
        <begin position="30"/>
        <end position="51"/>
    </location>
</feature>
<keyword evidence="2" id="KW-0732">Signal</keyword>
<evidence type="ECO:0000313" key="3">
    <source>
        <dbReference type="EMBL" id="OLQ70786.1"/>
    </source>
</evidence>